<evidence type="ECO:0000256" key="1">
    <source>
        <dbReference type="SAM" id="SignalP"/>
    </source>
</evidence>
<name>A0A933W0F4_UNCEI</name>
<sequence>MAFGSRLVRLLSAALVCLTLWPAVARAQYGWPRSAPPPAPSSREYGEPASPELARTIALVCTALPIGAGAVTWAVQGETSVTSWVLLYFGTVEGPALGYHYAGFHRAAREGEALRSLVALSTLLVAADRDTDEGFEAVMLGGAVLTSGLAAYEVVRLPDRMRSSQSGARLEIHPALVAGRLVPAATLRF</sequence>
<evidence type="ECO:0000313" key="3">
    <source>
        <dbReference type="Proteomes" id="UP000696931"/>
    </source>
</evidence>
<reference evidence="2" key="1">
    <citation type="submission" date="2020-07" db="EMBL/GenBank/DDBJ databases">
        <title>Huge and variable diversity of episymbiotic CPR bacteria and DPANN archaea in groundwater ecosystems.</title>
        <authorList>
            <person name="He C.Y."/>
            <person name="Keren R."/>
            <person name="Whittaker M."/>
            <person name="Farag I.F."/>
            <person name="Doudna J."/>
            <person name="Cate J.H.D."/>
            <person name="Banfield J.F."/>
        </authorList>
    </citation>
    <scope>NUCLEOTIDE SEQUENCE</scope>
    <source>
        <strain evidence="2">NC_groundwater_1813_Pr3_B-0.1um_71_17</strain>
    </source>
</reference>
<feature type="chain" id="PRO_5037412719" description="DUF5683 domain-containing protein" evidence="1">
    <location>
        <begin position="28"/>
        <end position="189"/>
    </location>
</feature>
<dbReference type="Proteomes" id="UP000696931">
    <property type="component" value="Unassembled WGS sequence"/>
</dbReference>
<organism evidence="2 3">
    <name type="scientific">Eiseniibacteriota bacterium</name>
    <dbReference type="NCBI Taxonomy" id="2212470"/>
    <lineage>
        <taxon>Bacteria</taxon>
        <taxon>Candidatus Eiseniibacteriota</taxon>
    </lineage>
</organism>
<evidence type="ECO:0008006" key="4">
    <source>
        <dbReference type="Google" id="ProtNLM"/>
    </source>
</evidence>
<comment type="caution">
    <text evidence="2">The sequence shown here is derived from an EMBL/GenBank/DDBJ whole genome shotgun (WGS) entry which is preliminary data.</text>
</comment>
<accession>A0A933W0F4</accession>
<gene>
    <name evidence="2" type="ORF">HZA61_00310</name>
</gene>
<keyword evidence="1" id="KW-0732">Signal</keyword>
<protein>
    <recommendedName>
        <fullName evidence="4">DUF5683 domain-containing protein</fullName>
    </recommendedName>
</protein>
<dbReference type="AlphaFoldDB" id="A0A933W0F4"/>
<feature type="signal peptide" evidence="1">
    <location>
        <begin position="1"/>
        <end position="27"/>
    </location>
</feature>
<evidence type="ECO:0000313" key="2">
    <source>
        <dbReference type="EMBL" id="MBI5167905.1"/>
    </source>
</evidence>
<proteinExistence type="predicted"/>
<dbReference type="EMBL" id="JACRIW010000004">
    <property type="protein sequence ID" value="MBI5167905.1"/>
    <property type="molecule type" value="Genomic_DNA"/>
</dbReference>